<keyword evidence="7" id="KW-0732">Signal</keyword>
<evidence type="ECO:0000256" key="3">
    <source>
        <dbReference type="ARBA" id="ARBA00022514"/>
    </source>
</evidence>
<dbReference type="PANTHER" id="PTHR11419:SF0">
    <property type="entry name" value="INTERFERON GAMMA"/>
    <property type="match status" value="1"/>
</dbReference>
<dbReference type="GO" id="GO:0005133">
    <property type="term" value="F:type II interferon receptor binding"/>
    <property type="evidence" value="ECO:0007669"/>
    <property type="project" value="InterPro"/>
</dbReference>
<dbReference type="InterPro" id="IPR009079">
    <property type="entry name" value="4_helix_cytokine-like_core"/>
</dbReference>
<evidence type="ECO:0000256" key="1">
    <source>
        <dbReference type="ARBA" id="ARBA00004613"/>
    </source>
</evidence>
<reference evidence="8 9" key="1">
    <citation type="submission" date="2017-12" db="EMBL/GenBank/DDBJ databases">
        <title>Integrating genomic resources of turbot (Scophthalmus maximus) in depth evaluation of genetic and physical mapping variation across individuals.</title>
        <authorList>
            <person name="Martinez P."/>
        </authorList>
    </citation>
    <scope>NUCLEOTIDE SEQUENCE [LARGE SCALE GENOMIC DNA]</scope>
</reference>
<feature type="signal peptide" evidence="7">
    <location>
        <begin position="1"/>
        <end position="26"/>
    </location>
</feature>
<dbReference type="PANTHER" id="PTHR11419">
    <property type="entry name" value="INTERFERON GAMMA"/>
    <property type="match status" value="1"/>
</dbReference>
<keyword evidence="4" id="KW-0964">Secreted</keyword>
<dbReference type="EMBL" id="CP026244">
    <property type="protein sequence ID" value="AWO98324.1"/>
    <property type="molecule type" value="Genomic_DNA"/>
</dbReference>
<dbReference type="InterPro" id="IPR002069">
    <property type="entry name" value="Interferon_gamma"/>
</dbReference>
<dbReference type="AlphaFoldDB" id="A0A2U9B306"/>
<evidence type="ECO:0000256" key="5">
    <source>
        <dbReference type="ARBA" id="ARBA00023180"/>
    </source>
</evidence>
<dbReference type="GO" id="GO:0005125">
    <property type="term" value="F:cytokine activity"/>
    <property type="evidence" value="ECO:0007669"/>
    <property type="project" value="UniProtKB-KW"/>
</dbReference>
<dbReference type="Gene3D" id="1.20.1250.10">
    <property type="match status" value="1"/>
</dbReference>
<dbReference type="GO" id="GO:0005615">
    <property type="term" value="C:extracellular space"/>
    <property type="evidence" value="ECO:0007669"/>
    <property type="project" value="UniProtKB-KW"/>
</dbReference>
<dbReference type="SUPFAM" id="SSF47266">
    <property type="entry name" value="4-helical cytokines"/>
    <property type="match status" value="1"/>
</dbReference>
<keyword evidence="5" id="KW-0325">Glycoprotein</keyword>
<evidence type="ECO:0000313" key="9">
    <source>
        <dbReference type="Proteomes" id="UP000246464"/>
    </source>
</evidence>
<name>A0A2U9B306_SCOMX</name>
<evidence type="ECO:0000313" key="8">
    <source>
        <dbReference type="EMBL" id="AWO98324.1"/>
    </source>
</evidence>
<keyword evidence="3" id="KW-0202">Cytokine</keyword>
<keyword evidence="9" id="KW-1185">Reference proteome</keyword>
<gene>
    <name evidence="8" type="ORF">SMAX5B_018720</name>
</gene>
<comment type="subcellular location">
    <subcellularLocation>
        <location evidence="1">Secreted</location>
    </subcellularLocation>
</comment>
<evidence type="ECO:0000256" key="2">
    <source>
        <dbReference type="ARBA" id="ARBA00007566"/>
    </source>
</evidence>
<proteinExistence type="inferred from homology"/>
<sequence>MCLLLVLVARTTALALMVGLVATATAERGLTCRQEIPAELLRSLWSRTVLLINTLPQEEKFSRRLRLLPKFCTKCPERAIGWLEMREVVDVYQRSVFSRDVVQKLLPLHYNDLLYRLQHTLQHCVSSSKPSKWIKIIKKLERKMKKMLKEPEVGREPLFISIIRSINTSCQRKEDIRLINATLDVYKRVFSSILHHQQQQHGGEAAASGLLDKLSSSNRTRVQAHLEKLQNKMEELRGRLSRMNQDRRDEQDMLSKLKNIKVDDPLDQRKALAEFQLVYQAASLIGSDSSAAFH</sequence>
<organism evidence="8 9">
    <name type="scientific">Scophthalmus maximus</name>
    <name type="common">Turbot</name>
    <name type="synonym">Psetta maxima</name>
    <dbReference type="NCBI Taxonomy" id="52904"/>
    <lineage>
        <taxon>Eukaryota</taxon>
        <taxon>Metazoa</taxon>
        <taxon>Chordata</taxon>
        <taxon>Craniata</taxon>
        <taxon>Vertebrata</taxon>
        <taxon>Euteleostomi</taxon>
        <taxon>Actinopterygii</taxon>
        <taxon>Neopterygii</taxon>
        <taxon>Teleostei</taxon>
        <taxon>Neoteleostei</taxon>
        <taxon>Acanthomorphata</taxon>
        <taxon>Carangaria</taxon>
        <taxon>Pleuronectiformes</taxon>
        <taxon>Pleuronectoidei</taxon>
        <taxon>Scophthalmidae</taxon>
        <taxon>Scophthalmus</taxon>
    </lineage>
</organism>
<feature type="coiled-coil region" evidence="6">
    <location>
        <begin position="219"/>
        <end position="260"/>
    </location>
</feature>
<evidence type="ECO:0000256" key="7">
    <source>
        <dbReference type="SAM" id="SignalP"/>
    </source>
</evidence>
<dbReference type="Proteomes" id="UP000246464">
    <property type="component" value="Chromosome 2"/>
</dbReference>
<feature type="chain" id="PRO_5015993968" evidence="7">
    <location>
        <begin position="27"/>
        <end position="294"/>
    </location>
</feature>
<dbReference type="GO" id="GO:0006955">
    <property type="term" value="P:immune response"/>
    <property type="evidence" value="ECO:0007669"/>
    <property type="project" value="InterPro"/>
</dbReference>
<protein>
    <submittedName>
        <fullName evidence="8">Uncharacterized protein</fullName>
    </submittedName>
</protein>
<accession>A0A2U9B306</accession>
<evidence type="ECO:0000256" key="6">
    <source>
        <dbReference type="SAM" id="Coils"/>
    </source>
</evidence>
<keyword evidence="6" id="KW-0175">Coiled coil</keyword>
<comment type="similarity">
    <text evidence="2">Belongs to the type II (or gamma) interferon family.</text>
</comment>
<evidence type="ECO:0000256" key="4">
    <source>
        <dbReference type="ARBA" id="ARBA00022525"/>
    </source>
</evidence>